<keyword evidence="1" id="KW-1133">Transmembrane helix</keyword>
<gene>
    <name evidence="2" type="ORF">OWO01_14335</name>
</gene>
<dbReference type="EMBL" id="JAPRAT010000035">
    <property type="protein sequence ID" value="MCZ0704384.1"/>
    <property type="molecule type" value="Genomic_DNA"/>
</dbReference>
<feature type="transmembrane region" description="Helical" evidence="1">
    <location>
        <begin position="31"/>
        <end position="49"/>
    </location>
</feature>
<accession>A0A9J6RFJ9</accession>
<evidence type="ECO:0008006" key="4">
    <source>
        <dbReference type="Google" id="ProtNLM"/>
    </source>
</evidence>
<dbReference type="AlphaFoldDB" id="A0A9J6RFJ9"/>
<keyword evidence="1" id="KW-0812">Transmembrane</keyword>
<keyword evidence="3" id="KW-1185">Reference proteome</keyword>
<feature type="transmembrane region" description="Helical" evidence="1">
    <location>
        <begin position="55"/>
        <end position="75"/>
    </location>
</feature>
<sequence>MKGTKTPDSLHKKEQGENIEVWADVVKIKDLMLAMVITTVVALVAYFIAPSEAPMPLIFGLVGALIGFIISSILIQPKRQFKEIEREEG</sequence>
<reference evidence="2" key="1">
    <citation type="submission" date="2022-11" db="EMBL/GenBank/DDBJ databases">
        <title>WGS of Natronobacillus azotifigens 24KS-1, an anaerobic diazotrophic haloalkaliphile from soda-rich habitats.</title>
        <authorList>
            <person name="Sorokin D.Y."/>
            <person name="Merkel A.Y."/>
        </authorList>
    </citation>
    <scope>NUCLEOTIDE SEQUENCE</scope>
    <source>
        <strain evidence="2">24KS-1</strain>
    </source>
</reference>
<dbReference type="RefSeq" id="WP_268781154.1">
    <property type="nucleotide sequence ID" value="NZ_JAPRAT010000035.1"/>
</dbReference>
<organism evidence="2 3">
    <name type="scientific">Natronobacillus azotifigens</name>
    <dbReference type="NCBI Taxonomy" id="472978"/>
    <lineage>
        <taxon>Bacteria</taxon>
        <taxon>Bacillati</taxon>
        <taxon>Bacillota</taxon>
        <taxon>Bacilli</taxon>
        <taxon>Bacillales</taxon>
        <taxon>Bacillaceae</taxon>
        <taxon>Natronobacillus</taxon>
    </lineage>
</organism>
<evidence type="ECO:0000313" key="3">
    <source>
        <dbReference type="Proteomes" id="UP001084197"/>
    </source>
</evidence>
<keyword evidence="1" id="KW-0472">Membrane</keyword>
<dbReference type="Proteomes" id="UP001084197">
    <property type="component" value="Unassembled WGS sequence"/>
</dbReference>
<evidence type="ECO:0000313" key="2">
    <source>
        <dbReference type="EMBL" id="MCZ0704384.1"/>
    </source>
</evidence>
<evidence type="ECO:0000256" key="1">
    <source>
        <dbReference type="SAM" id="Phobius"/>
    </source>
</evidence>
<name>A0A9J6RFJ9_9BACI</name>
<protein>
    <recommendedName>
        <fullName evidence="4">Heme ABC transporter</fullName>
    </recommendedName>
</protein>
<proteinExistence type="predicted"/>
<comment type="caution">
    <text evidence="2">The sequence shown here is derived from an EMBL/GenBank/DDBJ whole genome shotgun (WGS) entry which is preliminary data.</text>
</comment>